<dbReference type="InterPro" id="IPR007167">
    <property type="entry name" value="Fe-transptr_FeoA-like"/>
</dbReference>
<accession>A0ABY5DWL0</accession>
<dbReference type="InterPro" id="IPR022687">
    <property type="entry name" value="HTH_DTXR"/>
</dbReference>
<dbReference type="InterPro" id="IPR036421">
    <property type="entry name" value="Fe_dep_repressor_sf"/>
</dbReference>
<keyword evidence="11" id="KW-0464">Manganese</keyword>
<keyword evidence="15" id="KW-1185">Reference proteome</keyword>
<evidence type="ECO:0000313" key="14">
    <source>
        <dbReference type="EMBL" id="UTI65929.1"/>
    </source>
</evidence>
<comment type="subcellular location">
    <subcellularLocation>
        <location evidence="1">Cytoplasm</location>
    </subcellularLocation>
</comment>
<comment type="similarity">
    <text evidence="2">Belongs to the DtxR/MntR family.</text>
</comment>
<name>A0ABY5DWL0_9ACTN</name>
<organism evidence="14 15">
    <name type="scientific">Paraconexibacter antarcticus</name>
    <dbReference type="NCBI Taxonomy" id="2949664"/>
    <lineage>
        <taxon>Bacteria</taxon>
        <taxon>Bacillati</taxon>
        <taxon>Actinomycetota</taxon>
        <taxon>Thermoleophilia</taxon>
        <taxon>Solirubrobacterales</taxon>
        <taxon>Paraconexibacteraceae</taxon>
        <taxon>Paraconexibacter</taxon>
    </lineage>
</organism>
<evidence type="ECO:0000256" key="10">
    <source>
        <dbReference type="ARBA" id="ARBA00023163"/>
    </source>
</evidence>
<keyword evidence="9" id="KW-0010">Activator</keyword>
<dbReference type="Proteomes" id="UP001056035">
    <property type="component" value="Chromosome"/>
</dbReference>
<keyword evidence="8" id="KW-0238">DNA-binding</keyword>
<dbReference type="InterPro" id="IPR008988">
    <property type="entry name" value="Transcriptional_repressor_C"/>
</dbReference>
<keyword evidence="7" id="KW-0805">Transcription regulation</keyword>
<dbReference type="Pfam" id="PF01325">
    <property type="entry name" value="Fe_dep_repress"/>
    <property type="match status" value="1"/>
</dbReference>
<dbReference type="InterPro" id="IPR001367">
    <property type="entry name" value="Fe_dep_repressor"/>
</dbReference>
<evidence type="ECO:0000256" key="1">
    <source>
        <dbReference type="ARBA" id="ARBA00004496"/>
    </source>
</evidence>
<keyword evidence="6" id="KW-0408">Iron</keyword>
<dbReference type="InterPro" id="IPR038157">
    <property type="entry name" value="FeoA_core_dom"/>
</dbReference>
<keyword evidence="5" id="KW-0678">Repressor</keyword>
<dbReference type="SUPFAM" id="SSF46785">
    <property type="entry name" value="Winged helix' DNA-binding domain"/>
    <property type="match status" value="1"/>
</dbReference>
<evidence type="ECO:0000259" key="13">
    <source>
        <dbReference type="PROSITE" id="PS50944"/>
    </source>
</evidence>
<evidence type="ECO:0000256" key="12">
    <source>
        <dbReference type="ARBA" id="ARBA00032593"/>
    </source>
</evidence>
<dbReference type="RefSeq" id="WP_254572607.1">
    <property type="nucleotide sequence ID" value="NZ_CP098502.1"/>
</dbReference>
<proteinExistence type="inferred from homology"/>
<evidence type="ECO:0000256" key="9">
    <source>
        <dbReference type="ARBA" id="ARBA00023159"/>
    </source>
</evidence>
<dbReference type="PANTHER" id="PTHR33238">
    <property type="entry name" value="IRON (METAL) DEPENDENT REPRESSOR, DTXR FAMILY"/>
    <property type="match status" value="1"/>
</dbReference>
<dbReference type="InterPro" id="IPR022689">
    <property type="entry name" value="Iron_dep_repressor"/>
</dbReference>
<gene>
    <name evidence="14" type="ORF">NBH00_06875</name>
</gene>
<dbReference type="SUPFAM" id="SSF47979">
    <property type="entry name" value="Iron-dependent repressor protein, dimerization domain"/>
    <property type="match status" value="1"/>
</dbReference>
<dbReference type="SUPFAM" id="SSF50037">
    <property type="entry name" value="C-terminal domain of transcriptional repressors"/>
    <property type="match status" value="1"/>
</dbReference>
<evidence type="ECO:0000313" key="15">
    <source>
        <dbReference type="Proteomes" id="UP001056035"/>
    </source>
</evidence>
<dbReference type="Gene3D" id="1.10.10.10">
    <property type="entry name" value="Winged helix-like DNA-binding domain superfamily/Winged helix DNA-binding domain"/>
    <property type="match status" value="1"/>
</dbReference>
<keyword evidence="10" id="KW-0804">Transcription</keyword>
<evidence type="ECO:0000256" key="5">
    <source>
        <dbReference type="ARBA" id="ARBA00022491"/>
    </source>
</evidence>
<keyword evidence="4" id="KW-0963">Cytoplasm</keyword>
<evidence type="ECO:0000256" key="2">
    <source>
        <dbReference type="ARBA" id="ARBA00007871"/>
    </source>
</evidence>
<evidence type="ECO:0000256" key="11">
    <source>
        <dbReference type="ARBA" id="ARBA00023211"/>
    </source>
</evidence>
<dbReference type="PANTHER" id="PTHR33238:SF11">
    <property type="entry name" value="TRANSCRIPTIONAL REGULATOR MNTR"/>
    <property type="match status" value="1"/>
</dbReference>
<dbReference type="InterPro" id="IPR050536">
    <property type="entry name" value="DtxR_MntR_Metal-Reg"/>
</dbReference>
<feature type="domain" description="HTH dtxR-type" evidence="13">
    <location>
        <begin position="14"/>
        <end position="76"/>
    </location>
</feature>
<comment type="subunit">
    <text evidence="3">Homodimer.</text>
</comment>
<dbReference type="EMBL" id="CP098502">
    <property type="protein sequence ID" value="UTI65929.1"/>
    <property type="molecule type" value="Genomic_DNA"/>
</dbReference>
<evidence type="ECO:0000256" key="7">
    <source>
        <dbReference type="ARBA" id="ARBA00023015"/>
    </source>
</evidence>
<dbReference type="Pfam" id="PF04023">
    <property type="entry name" value="FeoA"/>
    <property type="match status" value="1"/>
</dbReference>
<dbReference type="SMART" id="SM00529">
    <property type="entry name" value="HTH_DTXR"/>
    <property type="match status" value="1"/>
</dbReference>
<protein>
    <recommendedName>
        <fullName evidence="12">Manganese transport regulator</fullName>
    </recommendedName>
</protein>
<dbReference type="PROSITE" id="PS50944">
    <property type="entry name" value="HTH_DTXR"/>
    <property type="match status" value="1"/>
</dbReference>
<dbReference type="InterPro" id="IPR036388">
    <property type="entry name" value="WH-like_DNA-bd_sf"/>
</dbReference>
<sequence length="231" mass="24511">MSVGPHRVSHTGSSEAVEDYVKAIYSIAIASEGAPVGTNDMAERIGVTPASVSAMFRKLTELGLADHMPYKGVRLTAEGERLALEVLRHHRLLELYLAEHLGVPWDRVHEEADALEHVISADLEARIAAKLGDPTHDPHGAPIPSAELLVGEDRTRSLADLQPGDGGTFSRIAGGDPEMLRYLDAQGISLGDHVEVKARQPFGGPATVAIGESTHTIGGGLALAMRVADRA</sequence>
<evidence type="ECO:0000256" key="3">
    <source>
        <dbReference type="ARBA" id="ARBA00011738"/>
    </source>
</evidence>
<evidence type="ECO:0000256" key="8">
    <source>
        <dbReference type="ARBA" id="ARBA00023125"/>
    </source>
</evidence>
<dbReference type="Pfam" id="PF02742">
    <property type="entry name" value="Fe_dep_repr_C"/>
    <property type="match status" value="1"/>
</dbReference>
<dbReference type="SMART" id="SM00899">
    <property type="entry name" value="FeoA"/>
    <property type="match status" value="1"/>
</dbReference>
<evidence type="ECO:0000256" key="6">
    <source>
        <dbReference type="ARBA" id="ARBA00023004"/>
    </source>
</evidence>
<reference evidence="14 15" key="1">
    <citation type="submission" date="2022-06" db="EMBL/GenBank/DDBJ databases">
        <title>Paraconexibacter antarcticus.</title>
        <authorList>
            <person name="Kim C.S."/>
        </authorList>
    </citation>
    <scope>NUCLEOTIDE SEQUENCE [LARGE SCALE GENOMIC DNA]</scope>
    <source>
        <strain evidence="14 15">02-257</strain>
    </source>
</reference>
<dbReference type="InterPro" id="IPR036390">
    <property type="entry name" value="WH_DNA-bd_sf"/>
</dbReference>
<dbReference type="Gene3D" id="2.30.30.90">
    <property type="match status" value="1"/>
</dbReference>
<evidence type="ECO:0000256" key="4">
    <source>
        <dbReference type="ARBA" id="ARBA00022490"/>
    </source>
</evidence>